<keyword evidence="7" id="KW-0227">DNA damage</keyword>
<dbReference type="EMBL" id="PDKN01000001">
    <property type="protein sequence ID" value="RXJ60721.1"/>
    <property type="molecule type" value="Genomic_DNA"/>
</dbReference>
<evidence type="ECO:0000256" key="1">
    <source>
        <dbReference type="ARBA" id="ARBA00001400"/>
    </source>
</evidence>
<dbReference type="GO" id="GO:0051539">
    <property type="term" value="F:4 iron, 4 sulfur cluster binding"/>
    <property type="evidence" value="ECO:0007669"/>
    <property type="project" value="UniProtKB-KW"/>
</dbReference>
<comment type="similarity">
    <text evidence="2">Belongs to the uracil-DNA glycosylase (UDG) superfamily. Type 4 (UDGa) family.</text>
</comment>
<evidence type="ECO:0000313" key="13">
    <source>
        <dbReference type="EMBL" id="RXJ60721.1"/>
    </source>
</evidence>
<feature type="domain" description="Uracil-DNA glycosylase-like" evidence="12">
    <location>
        <begin position="82"/>
        <end position="229"/>
    </location>
</feature>
<evidence type="ECO:0000256" key="4">
    <source>
        <dbReference type="ARBA" id="ARBA00019403"/>
    </source>
</evidence>
<dbReference type="PANTHER" id="PTHR33693">
    <property type="entry name" value="TYPE-5 URACIL-DNA GLYCOSYLASE"/>
    <property type="match status" value="1"/>
</dbReference>
<protein>
    <recommendedName>
        <fullName evidence="4">Type-4 uracil-DNA glycosylase</fullName>
        <ecNumber evidence="3">3.2.2.27</ecNumber>
    </recommendedName>
</protein>
<accession>A0A4Q0XXQ6</accession>
<dbReference type="SUPFAM" id="SSF52141">
    <property type="entry name" value="Uracil-DNA glycosylase-like"/>
    <property type="match status" value="1"/>
</dbReference>
<organism evidence="13 14">
    <name type="scientific">Candidatus Marinarcus aquaticus</name>
    <dbReference type="NCBI Taxonomy" id="2044504"/>
    <lineage>
        <taxon>Bacteria</taxon>
        <taxon>Pseudomonadati</taxon>
        <taxon>Campylobacterota</taxon>
        <taxon>Epsilonproteobacteria</taxon>
        <taxon>Campylobacterales</taxon>
        <taxon>Arcobacteraceae</taxon>
        <taxon>Candidatus Marinarcus</taxon>
    </lineage>
</organism>
<dbReference type="EC" id="3.2.2.27" evidence="3"/>
<evidence type="ECO:0000256" key="8">
    <source>
        <dbReference type="ARBA" id="ARBA00022801"/>
    </source>
</evidence>
<dbReference type="NCBIfam" id="TIGR00758">
    <property type="entry name" value="UDG_fam4"/>
    <property type="match status" value="1"/>
</dbReference>
<evidence type="ECO:0000256" key="9">
    <source>
        <dbReference type="ARBA" id="ARBA00023004"/>
    </source>
</evidence>
<evidence type="ECO:0000256" key="11">
    <source>
        <dbReference type="ARBA" id="ARBA00023204"/>
    </source>
</evidence>
<dbReference type="PANTHER" id="PTHR33693:SF1">
    <property type="entry name" value="TYPE-4 URACIL-DNA GLYCOSYLASE"/>
    <property type="match status" value="1"/>
</dbReference>
<dbReference type="InterPro" id="IPR051536">
    <property type="entry name" value="UDG_Type-4/5"/>
</dbReference>
<comment type="caution">
    <text evidence="13">The sequence shown here is derived from an EMBL/GenBank/DDBJ whole genome shotgun (WGS) entry which is preliminary data.</text>
</comment>
<dbReference type="InterPro" id="IPR005122">
    <property type="entry name" value="Uracil-DNA_glycosylase-like"/>
</dbReference>
<dbReference type="AlphaFoldDB" id="A0A4Q0XXQ6"/>
<evidence type="ECO:0000256" key="5">
    <source>
        <dbReference type="ARBA" id="ARBA00022485"/>
    </source>
</evidence>
<evidence type="ECO:0000256" key="3">
    <source>
        <dbReference type="ARBA" id="ARBA00012030"/>
    </source>
</evidence>
<dbReference type="Proteomes" id="UP000290657">
    <property type="component" value="Unassembled WGS sequence"/>
</dbReference>
<dbReference type="SMART" id="SM00986">
    <property type="entry name" value="UDG"/>
    <property type="match status" value="1"/>
</dbReference>
<dbReference type="SMART" id="SM00987">
    <property type="entry name" value="UreE_C"/>
    <property type="match status" value="1"/>
</dbReference>
<keyword evidence="5" id="KW-0004">4Fe-4S</keyword>
<dbReference type="Gene3D" id="3.40.470.10">
    <property type="entry name" value="Uracil-DNA glycosylase-like domain"/>
    <property type="match status" value="1"/>
</dbReference>
<keyword evidence="14" id="KW-1185">Reference proteome</keyword>
<keyword evidence="6" id="KW-0479">Metal-binding</keyword>
<proteinExistence type="inferred from homology"/>
<dbReference type="GO" id="GO:0046872">
    <property type="term" value="F:metal ion binding"/>
    <property type="evidence" value="ECO:0007669"/>
    <property type="project" value="UniProtKB-KW"/>
</dbReference>
<name>A0A4Q0XXQ6_9BACT</name>
<gene>
    <name evidence="13" type="ORF">CRV04_01530</name>
</gene>
<keyword evidence="10" id="KW-0411">Iron-sulfur</keyword>
<keyword evidence="11" id="KW-0234">DNA repair</keyword>
<evidence type="ECO:0000256" key="2">
    <source>
        <dbReference type="ARBA" id="ARBA00006521"/>
    </source>
</evidence>
<dbReference type="GO" id="GO:0006281">
    <property type="term" value="P:DNA repair"/>
    <property type="evidence" value="ECO:0007669"/>
    <property type="project" value="UniProtKB-KW"/>
</dbReference>
<keyword evidence="9" id="KW-0408">Iron</keyword>
<dbReference type="OrthoDB" id="5290748at2"/>
<dbReference type="CDD" id="cd10030">
    <property type="entry name" value="UDG-F4_TTUDGA_SPO1dp_like"/>
    <property type="match status" value="1"/>
</dbReference>
<evidence type="ECO:0000256" key="7">
    <source>
        <dbReference type="ARBA" id="ARBA00022763"/>
    </source>
</evidence>
<comment type="catalytic activity">
    <reaction evidence="1">
        <text>Hydrolyzes single-stranded DNA or mismatched double-stranded DNA and polynucleotides, releasing free uracil.</text>
        <dbReference type="EC" id="3.2.2.27"/>
    </reaction>
</comment>
<keyword evidence="8" id="KW-0378">Hydrolase</keyword>
<dbReference type="InterPro" id="IPR036895">
    <property type="entry name" value="Uracil-DNA_glycosylase-like_sf"/>
</dbReference>
<evidence type="ECO:0000313" key="14">
    <source>
        <dbReference type="Proteomes" id="UP000290657"/>
    </source>
</evidence>
<sequence length="238" mass="27598">MEQIRVKVLFLYNFQMTKQVQQKILKHYNSLQMMGFEYAPALKTDELNNNDMSLPNNLIDLQALVENCSLCELSKYKTSTVFSEGNIHSPIVFVDVMPSIVQEENNRLLVGKSGELLIKMIENVLNVSYNQFYFANIIKCKTSTKKVPTPHEINCCKPFLTKQLELISPKLIITLGERTYEYLTNDKRNIEQVRGKITKYNHIDVLPIYHPSFLLRNPSAKKEAFHDMLKIKSLMESM</sequence>
<dbReference type="Pfam" id="PF03167">
    <property type="entry name" value="UDG"/>
    <property type="match status" value="1"/>
</dbReference>
<dbReference type="GO" id="GO:0004844">
    <property type="term" value="F:uracil DNA N-glycosylase activity"/>
    <property type="evidence" value="ECO:0007669"/>
    <property type="project" value="UniProtKB-EC"/>
</dbReference>
<evidence type="ECO:0000256" key="6">
    <source>
        <dbReference type="ARBA" id="ARBA00022723"/>
    </source>
</evidence>
<evidence type="ECO:0000259" key="12">
    <source>
        <dbReference type="SMART" id="SM00986"/>
    </source>
</evidence>
<dbReference type="InterPro" id="IPR005273">
    <property type="entry name" value="Ura-DNA_glyco_family4"/>
</dbReference>
<evidence type="ECO:0000256" key="10">
    <source>
        <dbReference type="ARBA" id="ARBA00023014"/>
    </source>
</evidence>
<reference evidence="13 14" key="1">
    <citation type="submission" date="2017-10" db="EMBL/GenBank/DDBJ databases">
        <title>Genomics of the genus Arcobacter.</title>
        <authorList>
            <person name="Perez-Cataluna A."/>
            <person name="Figueras M.J."/>
        </authorList>
    </citation>
    <scope>NUCLEOTIDE SEQUENCE [LARGE SCALE GENOMIC DNA]</scope>
    <source>
        <strain evidence="13 14">CECT 8987</strain>
    </source>
</reference>